<evidence type="ECO:0000313" key="1">
    <source>
        <dbReference type="EMBL" id="TKI62145.1"/>
    </source>
</evidence>
<gene>
    <name evidence="1" type="ORF">FC770_06905</name>
</gene>
<proteinExistence type="predicted"/>
<comment type="caution">
    <text evidence="1">The sequence shown here is derived from an EMBL/GenBank/DDBJ whole genome shotgun (WGS) entry which is preliminary data.</text>
</comment>
<dbReference type="EMBL" id="SZPY01000002">
    <property type="protein sequence ID" value="TKI62145.1"/>
    <property type="molecule type" value="Genomic_DNA"/>
</dbReference>
<sequence length="271" mass="27681">MSDLPPPRAKGNVIAATAVAAGVAAAALAAYAFLGPGDDTPGSDAVPAPDASLEEFATAKVATVPGARLAGDDDVLVLPASEAGATEGTPFPVGQVGPLVKLPANSYETLKAWDDESSERAKGEVAGLMVADRGQAYLACTRWPGQSGCTVSVGHLEDDTFIYDFGLGSDAFQAQGSEMEVFTIPQYSPEGTRTLVIAGSPASAQSADIVLDDGTRQPAILTRAVGLPTGAIFFAVTTAAPTKVVTYGADGHVIEDHTLRTCAEGENCEVR</sequence>
<dbReference type="RefSeq" id="WP_137065414.1">
    <property type="nucleotide sequence ID" value="NZ_CP040748.1"/>
</dbReference>
<organism evidence="1 2">
    <name type="scientific">Nocardioides jishulii</name>
    <dbReference type="NCBI Taxonomy" id="2575440"/>
    <lineage>
        <taxon>Bacteria</taxon>
        <taxon>Bacillati</taxon>
        <taxon>Actinomycetota</taxon>
        <taxon>Actinomycetes</taxon>
        <taxon>Propionibacteriales</taxon>
        <taxon>Nocardioidaceae</taxon>
        <taxon>Nocardioides</taxon>
    </lineage>
</organism>
<evidence type="ECO:0000313" key="2">
    <source>
        <dbReference type="Proteomes" id="UP000307808"/>
    </source>
</evidence>
<keyword evidence="2" id="KW-1185">Reference proteome</keyword>
<name>A0A4U2YNC4_9ACTN</name>
<dbReference type="Proteomes" id="UP000307808">
    <property type="component" value="Unassembled WGS sequence"/>
</dbReference>
<dbReference type="AlphaFoldDB" id="A0A4U2YNC4"/>
<protein>
    <submittedName>
        <fullName evidence="1">Uncharacterized protein</fullName>
    </submittedName>
</protein>
<accession>A0A4U2YNC4</accession>
<reference evidence="1 2" key="1">
    <citation type="submission" date="2019-04" db="EMBL/GenBank/DDBJ databases">
        <authorList>
            <person name="Dong K."/>
        </authorList>
    </citation>
    <scope>NUCLEOTIDE SEQUENCE [LARGE SCALE GENOMIC DNA]</scope>
    <source>
        <strain evidence="2">dk3543</strain>
    </source>
</reference>